<dbReference type="SUPFAM" id="SSF52540">
    <property type="entry name" value="P-loop containing nucleoside triphosphate hydrolases"/>
    <property type="match status" value="1"/>
</dbReference>
<dbReference type="EMBL" id="CP026604">
    <property type="protein sequence ID" value="AWB68035.1"/>
    <property type="molecule type" value="Genomic_DNA"/>
</dbReference>
<reference evidence="1 2" key="1">
    <citation type="submission" date="2018-01" db="EMBL/GenBank/DDBJ databases">
        <title>Genome sequence of a Cantenovulum-like bacteria.</title>
        <authorList>
            <person name="Tan W.R."/>
            <person name="Lau N.-S."/>
            <person name="Go F."/>
            <person name="Amirul A.-A.A."/>
        </authorList>
    </citation>
    <scope>NUCLEOTIDE SEQUENCE [LARGE SCALE GENOMIC DNA]</scope>
    <source>
        <strain evidence="1 2">CCB-QB4</strain>
    </source>
</reference>
<evidence type="ECO:0000313" key="1">
    <source>
        <dbReference type="EMBL" id="AWB68035.1"/>
    </source>
</evidence>
<sequence>MEEAKLNLIHIGLPKTGSTALQNYWSTHKHLNCCWQNLAPMVSNIRQAIHQFKDYEDLPIATPLTFDKRVDEPVSGIYTSEALSTFAWGYSVSAEQVTKARWFFADSIFNQIPEAKVLAVIRDPIDWILSIYKQYIQEGGHLDLQSFVESEKEFLLATLNLRELFDVWAEYYQSQDIIFLPYEMLRKTPQRYNQILSVKLGLSEEHRLVGNLPEANTSISNKEVELMRQSAAWFQQLEEHSEWSKLTFKRLRKDLLLALRTEFQKQGTLSEYIEATYSQSEPKFELTSEYLDMLETQFLSFLNEYSPEFYGYLSRYRSTLYQNQYELNEE</sequence>
<keyword evidence="2" id="KW-1185">Reference proteome</keyword>
<dbReference type="Proteomes" id="UP000244441">
    <property type="component" value="Chromosome"/>
</dbReference>
<evidence type="ECO:0000313" key="2">
    <source>
        <dbReference type="Proteomes" id="UP000244441"/>
    </source>
</evidence>
<protein>
    <recommendedName>
        <fullName evidence="3">Sulfotransferase</fullName>
    </recommendedName>
</protein>
<proteinExistence type="predicted"/>
<gene>
    <name evidence="1" type="ORF">C2869_17095</name>
</gene>
<dbReference type="InterPro" id="IPR027417">
    <property type="entry name" value="P-loop_NTPase"/>
</dbReference>
<dbReference type="Pfam" id="PF13469">
    <property type="entry name" value="Sulfotransfer_3"/>
    <property type="match status" value="1"/>
</dbReference>
<dbReference type="Gene3D" id="3.40.50.300">
    <property type="entry name" value="P-loop containing nucleotide triphosphate hydrolases"/>
    <property type="match status" value="1"/>
</dbReference>
<evidence type="ECO:0008006" key="3">
    <source>
        <dbReference type="Google" id="ProtNLM"/>
    </source>
</evidence>
<organism evidence="1 2">
    <name type="scientific">Saccharobesus litoralis</name>
    <dbReference type="NCBI Taxonomy" id="2172099"/>
    <lineage>
        <taxon>Bacteria</taxon>
        <taxon>Pseudomonadati</taxon>
        <taxon>Pseudomonadota</taxon>
        <taxon>Gammaproteobacteria</taxon>
        <taxon>Alteromonadales</taxon>
        <taxon>Alteromonadaceae</taxon>
        <taxon>Saccharobesus</taxon>
    </lineage>
</organism>
<name>A0A2S0VV10_9ALTE</name>
<dbReference type="AlphaFoldDB" id="A0A2S0VV10"/>
<dbReference type="RefSeq" id="WP_108604100.1">
    <property type="nucleotide sequence ID" value="NZ_CP026604.1"/>
</dbReference>
<accession>A0A2S0VV10</accession>
<dbReference type="KEGG" id="cate:C2869_17095"/>
<dbReference type="OrthoDB" id="3760425at2"/>